<evidence type="ECO:0000313" key="1">
    <source>
        <dbReference type="EMBL" id="AVO35373.1"/>
    </source>
</evidence>
<dbReference type="Proteomes" id="UP000239709">
    <property type="component" value="Chromosome"/>
</dbReference>
<proteinExistence type="predicted"/>
<dbReference type="RefSeq" id="WP_106703921.1">
    <property type="nucleotide sequence ID" value="NZ_CP027666.1"/>
</dbReference>
<organism evidence="1 2">
    <name type="scientific">Ottowia oryzae</name>
    <dbReference type="NCBI Taxonomy" id="2109914"/>
    <lineage>
        <taxon>Bacteria</taxon>
        <taxon>Pseudomonadati</taxon>
        <taxon>Pseudomonadota</taxon>
        <taxon>Betaproteobacteria</taxon>
        <taxon>Burkholderiales</taxon>
        <taxon>Comamonadaceae</taxon>
        <taxon>Ottowia</taxon>
    </lineage>
</organism>
<dbReference type="EMBL" id="CP027666">
    <property type="protein sequence ID" value="AVO35373.1"/>
    <property type="molecule type" value="Genomic_DNA"/>
</dbReference>
<keyword evidence="2" id="KW-1185">Reference proteome</keyword>
<reference evidence="1 2" key="1">
    <citation type="submission" date="2018-03" db="EMBL/GenBank/DDBJ databases">
        <title>Genome sequencing of Ottowia sp.</title>
        <authorList>
            <person name="Kim S.-J."/>
            <person name="Heo J."/>
            <person name="Kwon S.-W."/>
        </authorList>
    </citation>
    <scope>NUCLEOTIDE SEQUENCE [LARGE SCALE GENOMIC DNA]</scope>
    <source>
        <strain evidence="1 2">KADR8-3</strain>
    </source>
</reference>
<accession>A0A2S0MI52</accession>
<evidence type="ECO:0000313" key="2">
    <source>
        <dbReference type="Proteomes" id="UP000239709"/>
    </source>
</evidence>
<gene>
    <name evidence="1" type="ORF">C6570_14920</name>
</gene>
<protein>
    <submittedName>
        <fullName evidence="1">Uncharacterized protein</fullName>
    </submittedName>
</protein>
<sequence length="91" mass="9736">MSANNRPALNAHQYQRVLESIANQADIIAHLAMQSAERLSETDEDMLLFGLAGLARQIGALADEASGGQIRGGILEWQCGYPFFESNGGAS</sequence>
<name>A0A2S0MI52_9BURK</name>
<dbReference type="AlphaFoldDB" id="A0A2S0MI52"/>
<dbReference type="KEGG" id="otk:C6570_14920"/>